<reference evidence="1 2" key="1">
    <citation type="submission" date="2021-06" db="EMBL/GenBank/DDBJ databases">
        <title>Caerostris extrusa draft genome.</title>
        <authorList>
            <person name="Kono N."/>
            <person name="Arakawa K."/>
        </authorList>
    </citation>
    <scope>NUCLEOTIDE SEQUENCE [LARGE SCALE GENOMIC DNA]</scope>
</reference>
<dbReference type="EMBL" id="BPLR01004979">
    <property type="protein sequence ID" value="GIX98903.1"/>
    <property type="molecule type" value="Genomic_DNA"/>
</dbReference>
<keyword evidence="2" id="KW-1185">Reference proteome</keyword>
<sequence length="73" mass="8459">MISRRHSTCNRDRNSILGQSSPFFDVARDQSLQGGHKTPFRSLQKRVCFMTAGNKWNVLFKNAQFVAGRWEKN</sequence>
<evidence type="ECO:0000313" key="1">
    <source>
        <dbReference type="EMBL" id="GIX98903.1"/>
    </source>
</evidence>
<comment type="caution">
    <text evidence="1">The sequence shown here is derived from an EMBL/GenBank/DDBJ whole genome shotgun (WGS) entry which is preliminary data.</text>
</comment>
<proteinExistence type="predicted"/>
<name>A0AAV4PRH1_CAEEX</name>
<organism evidence="1 2">
    <name type="scientific">Caerostris extrusa</name>
    <name type="common">Bark spider</name>
    <name type="synonym">Caerostris bankana</name>
    <dbReference type="NCBI Taxonomy" id="172846"/>
    <lineage>
        <taxon>Eukaryota</taxon>
        <taxon>Metazoa</taxon>
        <taxon>Ecdysozoa</taxon>
        <taxon>Arthropoda</taxon>
        <taxon>Chelicerata</taxon>
        <taxon>Arachnida</taxon>
        <taxon>Araneae</taxon>
        <taxon>Araneomorphae</taxon>
        <taxon>Entelegynae</taxon>
        <taxon>Araneoidea</taxon>
        <taxon>Araneidae</taxon>
        <taxon>Caerostris</taxon>
    </lineage>
</organism>
<protein>
    <submittedName>
        <fullName evidence="1">Uncharacterized protein</fullName>
    </submittedName>
</protein>
<dbReference type="Proteomes" id="UP001054945">
    <property type="component" value="Unassembled WGS sequence"/>
</dbReference>
<gene>
    <name evidence="1" type="ORF">CEXT_204131</name>
</gene>
<dbReference type="AlphaFoldDB" id="A0AAV4PRH1"/>
<accession>A0AAV4PRH1</accession>
<evidence type="ECO:0000313" key="2">
    <source>
        <dbReference type="Proteomes" id="UP001054945"/>
    </source>
</evidence>